<evidence type="ECO:0000313" key="2">
    <source>
        <dbReference type="Proteomes" id="UP001064048"/>
    </source>
</evidence>
<gene>
    <name evidence="1" type="ORF">MSG28_011158</name>
</gene>
<protein>
    <submittedName>
        <fullName evidence="1">Uncharacterized protein</fullName>
    </submittedName>
</protein>
<sequence>MAQTMMKKIASSACVVIGITRRTSSRSLVTGSKALTAKKEQELPAEREVTKSVFMSQSTDIYTNLALEDWMYRNMDFSKHHVMMVWRNEPCVVIGRHQNPWLESNVPLLTEKDIALARRNSGGGTVYHDRGNLNVTFFTPRERYDRKYNLELIKRALFRGFGVKAVINERQDIIVRDKYKVSGTAAKLGRLSAYHHCTLLVDANKTDLSKALAKRETNATASTPSPVANLTEVNNRVTVDALQTALGYEYMRTPAVTLQDGGQDMISKQRGFQFVNPSEDWFPGLSEIRNELQSWDWCYGRTPVFTVSRSFPVPEELLAPSKLYSATQELSINMKVEKGLISDVTLNIAPGLIESGFHGEASVITHLIGKRFTSEALAALQDAMLTRRDSGERKLDDREQFVAKCFDQVVNTV</sequence>
<comment type="caution">
    <text evidence="1">The sequence shown here is derived from an EMBL/GenBank/DDBJ whole genome shotgun (WGS) entry which is preliminary data.</text>
</comment>
<dbReference type="EMBL" id="CM046118">
    <property type="protein sequence ID" value="KAI8438754.1"/>
    <property type="molecule type" value="Genomic_DNA"/>
</dbReference>
<organism evidence="1 2">
    <name type="scientific">Choristoneura fumiferana</name>
    <name type="common">Spruce budworm moth</name>
    <name type="synonym">Archips fumiferana</name>
    <dbReference type="NCBI Taxonomy" id="7141"/>
    <lineage>
        <taxon>Eukaryota</taxon>
        <taxon>Metazoa</taxon>
        <taxon>Ecdysozoa</taxon>
        <taxon>Arthropoda</taxon>
        <taxon>Hexapoda</taxon>
        <taxon>Insecta</taxon>
        <taxon>Pterygota</taxon>
        <taxon>Neoptera</taxon>
        <taxon>Endopterygota</taxon>
        <taxon>Lepidoptera</taxon>
        <taxon>Glossata</taxon>
        <taxon>Ditrysia</taxon>
        <taxon>Tortricoidea</taxon>
        <taxon>Tortricidae</taxon>
        <taxon>Tortricinae</taxon>
        <taxon>Choristoneura</taxon>
    </lineage>
</organism>
<evidence type="ECO:0000313" key="1">
    <source>
        <dbReference type="EMBL" id="KAI8438754.1"/>
    </source>
</evidence>
<name>A0ACC0KQH8_CHOFU</name>
<accession>A0ACC0KQH8</accession>
<proteinExistence type="predicted"/>
<keyword evidence="2" id="KW-1185">Reference proteome</keyword>
<dbReference type="Proteomes" id="UP001064048">
    <property type="component" value="Chromosome 18"/>
</dbReference>
<reference evidence="1 2" key="1">
    <citation type="journal article" date="2022" name="Genome Biol. Evol.">
        <title>The Spruce Budworm Genome: Reconstructing the Evolutionary History of Antifreeze Proteins.</title>
        <authorList>
            <person name="Beliveau C."/>
            <person name="Gagne P."/>
            <person name="Picq S."/>
            <person name="Vernygora O."/>
            <person name="Keeling C.I."/>
            <person name="Pinkney K."/>
            <person name="Doucet D."/>
            <person name="Wen F."/>
            <person name="Johnston J.S."/>
            <person name="Maaroufi H."/>
            <person name="Boyle B."/>
            <person name="Laroche J."/>
            <person name="Dewar K."/>
            <person name="Juretic N."/>
            <person name="Blackburn G."/>
            <person name="Nisole A."/>
            <person name="Brunet B."/>
            <person name="Brandao M."/>
            <person name="Lumley L."/>
            <person name="Duan J."/>
            <person name="Quan G."/>
            <person name="Lucarotti C.J."/>
            <person name="Roe A.D."/>
            <person name="Sperling F.A.H."/>
            <person name="Levesque R.C."/>
            <person name="Cusson M."/>
        </authorList>
    </citation>
    <scope>NUCLEOTIDE SEQUENCE [LARGE SCALE GENOMIC DNA]</scope>
    <source>
        <strain evidence="1">Glfc:IPQL:Cfum</strain>
    </source>
</reference>